<feature type="compositionally biased region" description="Polar residues" evidence="1">
    <location>
        <begin position="1"/>
        <end position="17"/>
    </location>
</feature>
<accession>A0A4S4M1E4</accession>
<gene>
    <name evidence="2" type="ORF">EW146_g2166</name>
</gene>
<dbReference type="AlphaFoldDB" id="A0A4S4M1E4"/>
<evidence type="ECO:0000256" key="1">
    <source>
        <dbReference type="SAM" id="MobiDB-lite"/>
    </source>
</evidence>
<dbReference type="Proteomes" id="UP000310158">
    <property type="component" value="Unassembled WGS sequence"/>
</dbReference>
<proteinExistence type="predicted"/>
<name>A0A4S4M1E4_9AGAM</name>
<sequence>MSSPTSSTETISVSQGAHSPAPLPSARVANLSASFASIAEQFAHASSLIALGPSSGLSGSYTPQPQPQMDLSGFPERLQAIEDAQAVLREEINSIKIQLQQTPSIEEIGPKPADLEKRVAEILDTMKLDQERLYARLHNATVTVSKMPIMAPPTAAGKAPPNFPATKGEFEHLTKERYEAILKAYGQPVKGDTHARREALRVFLGLPAAT</sequence>
<organism evidence="2 3">
    <name type="scientific">Bondarzewia mesenterica</name>
    <dbReference type="NCBI Taxonomy" id="1095465"/>
    <lineage>
        <taxon>Eukaryota</taxon>
        <taxon>Fungi</taxon>
        <taxon>Dikarya</taxon>
        <taxon>Basidiomycota</taxon>
        <taxon>Agaricomycotina</taxon>
        <taxon>Agaricomycetes</taxon>
        <taxon>Russulales</taxon>
        <taxon>Bondarzewiaceae</taxon>
        <taxon>Bondarzewia</taxon>
    </lineage>
</organism>
<evidence type="ECO:0000313" key="3">
    <source>
        <dbReference type="Proteomes" id="UP000310158"/>
    </source>
</evidence>
<evidence type="ECO:0000313" key="2">
    <source>
        <dbReference type="EMBL" id="THH18876.1"/>
    </source>
</evidence>
<protein>
    <submittedName>
        <fullName evidence="2">Uncharacterized protein</fullName>
    </submittedName>
</protein>
<dbReference type="OrthoDB" id="3259063at2759"/>
<reference evidence="2 3" key="1">
    <citation type="submission" date="2019-02" db="EMBL/GenBank/DDBJ databases">
        <title>Genome sequencing of the rare red list fungi Bondarzewia mesenterica.</title>
        <authorList>
            <person name="Buettner E."/>
            <person name="Kellner H."/>
        </authorList>
    </citation>
    <scope>NUCLEOTIDE SEQUENCE [LARGE SCALE GENOMIC DNA]</scope>
    <source>
        <strain evidence="2 3">DSM 108281</strain>
    </source>
</reference>
<keyword evidence="3" id="KW-1185">Reference proteome</keyword>
<feature type="region of interest" description="Disordered" evidence="1">
    <location>
        <begin position="1"/>
        <end position="24"/>
    </location>
</feature>
<comment type="caution">
    <text evidence="2">The sequence shown here is derived from an EMBL/GenBank/DDBJ whole genome shotgun (WGS) entry which is preliminary data.</text>
</comment>
<dbReference type="EMBL" id="SGPL01000061">
    <property type="protein sequence ID" value="THH18876.1"/>
    <property type="molecule type" value="Genomic_DNA"/>
</dbReference>